<dbReference type="Gene3D" id="3.30.420.10">
    <property type="entry name" value="Ribonuclease H-like superfamily/Ribonuclease H"/>
    <property type="match status" value="1"/>
</dbReference>
<proteinExistence type="predicted"/>
<reference evidence="1" key="1">
    <citation type="submission" date="2025-08" db="UniProtKB">
        <authorList>
            <consortium name="Ensembl"/>
        </authorList>
    </citation>
    <scope>IDENTIFICATION</scope>
</reference>
<evidence type="ECO:0000313" key="1">
    <source>
        <dbReference type="Ensembl" id="ENSAMXP00005012879.1"/>
    </source>
</evidence>
<evidence type="ECO:0000313" key="2">
    <source>
        <dbReference type="Proteomes" id="UP000694621"/>
    </source>
</evidence>
<dbReference type="AlphaFoldDB" id="A0A8B9HIE3"/>
<protein>
    <submittedName>
        <fullName evidence="1">Uncharacterized protein</fullName>
    </submittedName>
</protein>
<organism evidence="1 2">
    <name type="scientific">Astyanax mexicanus</name>
    <name type="common">Blind cave fish</name>
    <name type="synonym">Astyanax fasciatus mexicanus</name>
    <dbReference type="NCBI Taxonomy" id="7994"/>
    <lineage>
        <taxon>Eukaryota</taxon>
        <taxon>Metazoa</taxon>
        <taxon>Chordata</taxon>
        <taxon>Craniata</taxon>
        <taxon>Vertebrata</taxon>
        <taxon>Euteleostomi</taxon>
        <taxon>Actinopterygii</taxon>
        <taxon>Neopterygii</taxon>
        <taxon>Teleostei</taxon>
        <taxon>Ostariophysi</taxon>
        <taxon>Characiformes</taxon>
        <taxon>Characoidei</taxon>
        <taxon>Acestrorhamphidae</taxon>
        <taxon>Acestrorhamphinae</taxon>
        <taxon>Astyanax</taxon>
    </lineage>
</organism>
<dbReference type="Proteomes" id="UP000694621">
    <property type="component" value="Unplaced"/>
</dbReference>
<dbReference type="GO" id="GO:0003676">
    <property type="term" value="F:nucleic acid binding"/>
    <property type="evidence" value="ECO:0007669"/>
    <property type="project" value="InterPro"/>
</dbReference>
<dbReference type="Ensembl" id="ENSAMXT00005014264.1">
    <property type="protein sequence ID" value="ENSAMXP00005012879.1"/>
    <property type="gene ID" value="ENSAMXG00005006940.1"/>
</dbReference>
<accession>A0A8B9HIE3</accession>
<name>A0A8B9HIE3_ASTMX</name>
<dbReference type="InterPro" id="IPR036397">
    <property type="entry name" value="RNaseH_sf"/>
</dbReference>
<sequence length="93" mass="10173">RNNALAVPNNGCLLSCNPNTKDTIPWPAASPDLSLIENMRDSIKRVNTPPPPQNLQELCENIGMSGMLHYKCVTHALHTTSDINMDTAIVMCV</sequence>